<accession>A0A7J5Z9R9</accession>
<evidence type="ECO:0000256" key="2">
    <source>
        <dbReference type="SAM" id="SignalP"/>
    </source>
</evidence>
<feature type="chain" id="PRO_5029650431" evidence="2">
    <location>
        <begin position="19"/>
        <end position="89"/>
    </location>
</feature>
<keyword evidence="4" id="KW-1185">Reference proteome</keyword>
<dbReference type="EMBL" id="JAAKFY010000005">
    <property type="protein sequence ID" value="KAF3857437.1"/>
    <property type="molecule type" value="Genomic_DNA"/>
</dbReference>
<name>A0A7J5Z9R9_DISMA</name>
<reference evidence="3 4" key="1">
    <citation type="submission" date="2020-03" db="EMBL/GenBank/DDBJ databases">
        <title>Dissostichus mawsoni Genome sequencing and assembly.</title>
        <authorList>
            <person name="Park H."/>
        </authorList>
    </citation>
    <scope>NUCLEOTIDE SEQUENCE [LARGE SCALE GENOMIC DNA]</scope>
    <source>
        <strain evidence="3">DM0001</strain>
        <tissue evidence="3">Muscle</tissue>
    </source>
</reference>
<evidence type="ECO:0000256" key="1">
    <source>
        <dbReference type="SAM" id="MobiDB-lite"/>
    </source>
</evidence>
<sequence>MLVSIVTVLSRLPSLAATMEVKFSAPAESKAMTLRPQRMRPQNLRWKQKKGSGGTKTRPDGEDLQVVHLKNIAEVVYTFCFSWISSSKV</sequence>
<dbReference type="Proteomes" id="UP000518266">
    <property type="component" value="Unassembled WGS sequence"/>
</dbReference>
<evidence type="ECO:0000313" key="3">
    <source>
        <dbReference type="EMBL" id="KAF3857437.1"/>
    </source>
</evidence>
<feature type="signal peptide" evidence="2">
    <location>
        <begin position="1"/>
        <end position="18"/>
    </location>
</feature>
<feature type="region of interest" description="Disordered" evidence="1">
    <location>
        <begin position="38"/>
        <end position="61"/>
    </location>
</feature>
<gene>
    <name evidence="3" type="ORF">F7725_009296</name>
</gene>
<dbReference type="AlphaFoldDB" id="A0A7J5Z9R9"/>
<protein>
    <submittedName>
        <fullName evidence="3">Uncharacterized protein</fullName>
    </submittedName>
</protein>
<proteinExistence type="predicted"/>
<organism evidence="3 4">
    <name type="scientific">Dissostichus mawsoni</name>
    <name type="common">Antarctic cod</name>
    <dbReference type="NCBI Taxonomy" id="36200"/>
    <lineage>
        <taxon>Eukaryota</taxon>
        <taxon>Metazoa</taxon>
        <taxon>Chordata</taxon>
        <taxon>Craniata</taxon>
        <taxon>Vertebrata</taxon>
        <taxon>Euteleostomi</taxon>
        <taxon>Actinopterygii</taxon>
        <taxon>Neopterygii</taxon>
        <taxon>Teleostei</taxon>
        <taxon>Neoteleostei</taxon>
        <taxon>Acanthomorphata</taxon>
        <taxon>Eupercaria</taxon>
        <taxon>Perciformes</taxon>
        <taxon>Notothenioidei</taxon>
        <taxon>Nototheniidae</taxon>
        <taxon>Dissostichus</taxon>
    </lineage>
</organism>
<keyword evidence="2" id="KW-0732">Signal</keyword>
<comment type="caution">
    <text evidence="3">The sequence shown here is derived from an EMBL/GenBank/DDBJ whole genome shotgun (WGS) entry which is preliminary data.</text>
</comment>
<evidence type="ECO:0000313" key="4">
    <source>
        <dbReference type="Proteomes" id="UP000518266"/>
    </source>
</evidence>